<feature type="transmembrane region" description="Helical" evidence="1">
    <location>
        <begin position="24"/>
        <end position="43"/>
    </location>
</feature>
<keyword evidence="1" id="KW-0472">Membrane</keyword>
<dbReference type="AlphaFoldDB" id="A0A3N0BLN3"/>
<evidence type="ECO:0000313" key="2">
    <source>
        <dbReference type="EMBL" id="RNL49657.1"/>
    </source>
</evidence>
<comment type="caution">
    <text evidence="2">The sequence shown here is derived from an EMBL/GenBank/DDBJ whole genome shotgun (WGS) entry which is preliminary data.</text>
</comment>
<proteinExistence type="predicted"/>
<protein>
    <submittedName>
        <fullName evidence="2">Uncharacterized protein</fullName>
    </submittedName>
</protein>
<name>A0A3N0BLN3_9SPHI</name>
<keyword evidence="1" id="KW-1133">Transmembrane helix</keyword>
<gene>
    <name evidence="2" type="ORF">D7004_19800</name>
</gene>
<keyword evidence="3" id="KW-1185">Reference proteome</keyword>
<evidence type="ECO:0000256" key="1">
    <source>
        <dbReference type="SAM" id="Phobius"/>
    </source>
</evidence>
<accession>A0A3N0BLN3</accession>
<dbReference type="Proteomes" id="UP000274046">
    <property type="component" value="Unassembled WGS sequence"/>
</dbReference>
<sequence length="55" mass="6491">MTRAFVKISNFNFREALALNKGSITLYAFMLLTITFFFIYLIIKQLIQTKKINKL</sequence>
<organism evidence="2 3">
    <name type="scientific">Pedobacter jejuensis</name>
    <dbReference type="NCBI Taxonomy" id="1268550"/>
    <lineage>
        <taxon>Bacteria</taxon>
        <taxon>Pseudomonadati</taxon>
        <taxon>Bacteroidota</taxon>
        <taxon>Sphingobacteriia</taxon>
        <taxon>Sphingobacteriales</taxon>
        <taxon>Sphingobacteriaceae</taxon>
        <taxon>Pedobacter</taxon>
    </lineage>
</organism>
<evidence type="ECO:0000313" key="3">
    <source>
        <dbReference type="Proteomes" id="UP000274046"/>
    </source>
</evidence>
<reference evidence="2 3" key="1">
    <citation type="submission" date="2018-10" db="EMBL/GenBank/DDBJ databases">
        <title>Genome sequencing of Pedobacter jejuensis TNB23.</title>
        <authorList>
            <person name="Cho Y.-J."/>
            <person name="Cho A."/>
            <person name="Kim O.-S."/>
        </authorList>
    </citation>
    <scope>NUCLEOTIDE SEQUENCE [LARGE SCALE GENOMIC DNA]</scope>
    <source>
        <strain evidence="2 3">TNB23</strain>
    </source>
</reference>
<dbReference type="EMBL" id="RBEE01000045">
    <property type="protein sequence ID" value="RNL49657.1"/>
    <property type="molecule type" value="Genomic_DNA"/>
</dbReference>
<keyword evidence="1" id="KW-0812">Transmembrane</keyword>